<evidence type="ECO:0000313" key="1">
    <source>
        <dbReference type="EMBL" id="PIN20623.1"/>
    </source>
</evidence>
<dbReference type="AlphaFoldDB" id="A0A2G9HT39"/>
<dbReference type="EMBL" id="NKXS01001081">
    <property type="protein sequence ID" value="PIN20623.1"/>
    <property type="molecule type" value="Genomic_DNA"/>
</dbReference>
<organism evidence="1 2">
    <name type="scientific">Handroanthus impetiginosus</name>
    <dbReference type="NCBI Taxonomy" id="429701"/>
    <lineage>
        <taxon>Eukaryota</taxon>
        <taxon>Viridiplantae</taxon>
        <taxon>Streptophyta</taxon>
        <taxon>Embryophyta</taxon>
        <taxon>Tracheophyta</taxon>
        <taxon>Spermatophyta</taxon>
        <taxon>Magnoliopsida</taxon>
        <taxon>eudicotyledons</taxon>
        <taxon>Gunneridae</taxon>
        <taxon>Pentapetalae</taxon>
        <taxon>asterids</taxon>
        <taxon>lamiids</taxon>
        <taxon>Lamiales</taxon>
        <taxon>Bignoniaceae</taxon>
        <taxon>Crescentiina</taxon>
        <taxon>Tabebuia alliance</taxon>
        <taxon>Handroanthus</taxon>
    </lineage>
</organism>
<gene>
    <name evidence="1" type="ORF">CDL12_06685</name>
</gene>
<sequence>MSCQKPKRCQKKRRREREMLIQQRKELACNVVRKNLQEERLGIDNSRKRMRRMLIKQTEEACLISSFQIHQSDKREEC</sequence>
<evidence type="ECO:0000313" key="2">
    <source>
        <dbReference type="Proteomes" id="UP000231279"/>
    </source>
</evidence>
<reference evidence="2" key="1">
    <citation type="journal article" date="2018" name="Gigascience">
        <title>Genome assembly of the Pink Ipe (Handroanthus impetiginosus, Bignoniaceae), a highly valued, ecologically keystone Neotropical timber forest tree.</title>
        <authorList>
            <person name="Silva-Junior O.B."/>
            <person name="Grattapaglia D."/>
            <person name="Novaes E."/>
            <person name="Collevatti R.G."/>
        </authorList>
    </citation>
    <scope>NUCLEOTIDE SEQUENCE [LARGE SCALE GENOMIC DNA]</scope>
    <source>
        <strain evidence="2">cv. UFG-1</strain>
    </source>
</reference>
<accession>A0A2G9HT39</accession>
<dbReference type="Proteomes" id="UP000231279">
    <property type="component" value="Unassembled WGS sequence"/>
</dbReference>
<keyword evidence="2" id="KW-1185">Reference proteome</keyword>
<proteinExistence type="predicted"/>
<name>A0A2G9HT39_9LAMI</name>
<protein>
    <submittedName>
        <fullName evidence="1">Uncharacterized protein</fullName>
    </submittedName>
</protein>
<comment type="caution">
    <text evidence="1">The sequence shown here is derived from an EMBL/GenBank/DDBJ whole genome shotgun (WGS) entry which is preliminary data.</text>
</comment>